<keyword evidence="1" id="KW-0732">Signal</keyword>
<sequence>MWRLTFSTFLVGMVISQMAEETCKEGEGSALMQLKQGEKTKAETELPWWAWVKVLDDDKRPEPAKVFPCEDAEPQSLRNVSRDFVGLGDEFPNLIHLNTHFHLGAEHVNVEAGGYSLAVEEAMRKPENIIPDDIRPGYFCDRVEAEPAPPATLDPYEFKHCKNVKVGYTYEFHWVYSRAGPKMAS</sequence>
<name>A0ABP0HU68_9DINO</name>
<evidence type="ECO:0000313" key="3">
    <source>
        <dbReference type="Proteomes" id="UP001642484"/>
    </source>
</evidence>
<protein>
    <submittedName>
        <fullName evidence="2">Uncharacterized protein</fullName>
    </submittedName>
</protein>
<dbReference type="Proteomes" id="UP001642484">
    <property type="component" value="Unassembled WGS sequence"/>
</dbReference>
<keyword evidence="3" id="KW-1185">Reference proteome</keyword>
<dbReference type="Pfam" id="PF10563">
    <property type="entry name" value="CA_like"/>
    <property type="match status" value="1"/>
</dbReference>
<gene>
    <name evidence="2" type="ORF">CCMP2556_LOCUS3365</name>
</gene>
<dbReference type="InterPro" id="IPR018883">
    <property type="entry name" value="Delta_CA"/>
</dbReference>
<organism evidence="2 3">
    <name type="scientific">Durusdinium trenchii</name>
    <dbReference type="NCBI Taxonomy" id="1381693"/>
    <lineage>
        <taxon>Eukaryota</taxon>
        <taxon>Sar</taxon>
        <taxon>Alveolata</taxon>
        <taxon>Dinophyceae</taxon>
        <taxon>Suessiales</taxon>
        <taxon>Symbiodiniaceae</taxon>
        <taxon>Durusdinium</taxon>
    </lineage>
</organism>
<evidence type="ECO:0000256" key="1">
    <source>
        <dbReference type="SAM" id="SignalP"/>
    </source>
</evidence>
<feature type="signal peptide" evidence="1">
    <location>
        <begin position="1"/>
        <end position="19"/>
    </location>
</feature>
<accession>A0ABP0HU68</accession>
<reference evidence="2 3" key="1">
    <citation type="submission" date="2024-02" db="EMBL/GenBank/DDBJ databases">
        <authorList>
            <person name="Chen Y."/>
            <person name="Shah S."/>
            <person name="Dougan E. K."/>
            <person name="Thang M."/>
            <person name="Chan C."/>
        </authorList>
    </citation>
    <scope>NUCLEOTIDE SEQUENCE [LARGE SCALE GENOMIC DNA]</scope>
</reference>
<comment type="caution">
    <text evidence="2">The sequence shown here is derived from an EMBL/GenBank/DDBJ whole genome shotgun (WGS) entry which is preliminary data.</text>
</comment>
<evidence type="ECO:0000313" key="2">
    <source>
        <dbReference type="EMBL" id="CAK8993760.1"/>
    </source>
</evidence>
<feature type="chain" id="PRO_5046533488" evidence="1">
    <location>
        <begin position="20"/>
        <end position="185"/>
    </location>
</feature>
<proteinExistence type="predicted"/>
<dbReference type="EMBL" id="CAXAMN010001325">
    <property type="protein sequence ID" value="CAK8993760.1"/>
    <property type="molecule type" value="Genomic_DNA"/>
</dbReference>